<feature type="transmembrane region" description="Helical" evidence="1">
    <location>
        <begin position="76"/>
        <end position="100"/>
    </location>
</feature>
<keyword evidence="1" id="KW-1133">Transmembrane helix</keyword>
<organism evidence="2 3">
    <name type="scientific">Trypanosoma brucei brucei (strain 927/4 GUTat10.1)</name>
    <dbReference type="NCBI Taxonomy" id="185431"/>
    <lineage>
        <taxon>Eukaryota</taxon>
        <taxon>Discoba</taxon>
        <taxon>Euglenozoa</taxon>
        <taxon>Kinetoplastea</taxon>
        <taxon>Metakinetoplastina</taxon>
        <taxon>Trypanosomatida</taxon>
        <taxon>Trypanosomatidae</taxon>
        <taxon>Trypanosoma</taxon>
    </lineage>
</organism>
<evidence type="ECO:0000256" key="1">
    <source>
        <dbReference type="SAM" id="Phobius"/>
    </source>
</evidence>
<dbReference type="PaxDb" id="5691-EAN76888"/>
<dbReference type="GeneID" id="3660607"/>
<keyword evidence="1" id="KW-0812">Transmembrane</keyword>
<evidence type="ECO:0000313" key="3">
    <source>
        <dbReference type="Proteomes" id="UP000008524"/>
    </source>
</evidence>
<name>Q38E82_TRYB2</name>
<dbReference type="AlphaFoldDB" id="Q38E82"/>
<keyword evidence="3" id="KW-1185">Reference proteome</keyword>
<reference evidence="2 3" key="1">
    <citation type="journal article" date="2005" name="Science">
        <title>Comparative genomics of trypanosomatid parasitic protozoa.</title>
        <authorList>
            <person name="El-Sayed N.M."/>
            <person name="Myler P.J."/>
            <person name="Blandin G."/>
            <person name="Berriman M."/>
            <person name="Crabtree J."/>
            <person name="Aggarwal G."/>
            <person name="Caler E."/>
            <person name="Renauld H."/>
            <person name="Worthey E.A."/>
            <person name="Hertz-Fowler C."/>
            <person name="Ghedin E."/>
            <person name="Peacock C."/>
            <person name="Bartholomeu D.C."/>
            <person name="Haas B.J."/>
            <person name="Tran A.N."/>
            <person name="Wortman J.R."/>
            <person name="Alsmark U.C."/>
            <person name="Angiuoli S."/>
            <person name="Anupama A."/>
            <person name="Badger J."/>
            <person name="Bringaud F."/>
            <person name="Cadag E."/>
            <person name="Carlton J.M."/>
            <person name="Cerqueira G.C."/>
            <person name="Creasy T."/>
            <person name="Delcher A.L."/>
            <person name="Djikeng A."/>
            <person name="Embley T.M."/>
            <person name="Hauser C."/>
            <person name="Ivens A.C."/>
            <person name="Kummerfeld S.K."/>
            <person name="Pereira-Leal J.B."/>
            <person name="Nilsson D."/>
            <person name="Peterson J."/>
            <person name="Salzberg S.L."/>
            <person name="Shallom J."/>
            <person name="Silva J.C."/>
            <person name="Sundaram J."/>
            <person name="Westenberger S."/>
            <person name="White O."/>
            <person name="Melville S.E."/>
            <person name="Donelson J.E."/>
            <person name="Andersson B."/>
            <person name="Stuart K.D."/>
            <person name="Hall N."/>
        </authorList>
    </citation>
    <scope>NUCLEOTIDE SEQUENCE [LARGE SCALE GENOMIC DNA]</scope>
    <source>
        <strain evidence="2 3">927/4 GUTat10.1</strain>
    </source>
</reference>
<dbReference type="KEGG" id="tbr:Tb09.211.0750"/>
<proteinExistence type="predicted"/>
<keyword evidence="1" id="KW-0472">Membrane</keyword>
<feature type="transmembrane region" description="Helical" evidence="1">
    <location>
        <begin position="43"/>
        <end position="64"/>
    </location>
</feature>
<evidence type="ECO:0000313" key="2">
    <source>
        <dbReference type="EMBL" id="EAN76888.1"/>
    </source>
</evidence>
<dbReference type="Proteomes" id="UP000008524">
    <property type="component" value="Chromosome 9"/>
</dbReference>
<gene>
    <name evidence="2" type="ORF">Tb09.211.0750</name>
</gene>
<dbReference type="InParanoid" id="Q38E82"/>
<dbReference type="EMBL" id="CM000207">
    <property type="protein sequence ID" value="EAN76888.1"/>
    <property type="molecule type" value="Genomic_DNA"/>
</dbReference>
<reference evidence="2 3" key="2">
    <citation type="journal article" date="2005" name="Science">
        <title>The genome of the African trypanosome Trypanosoma brucei.</title>
        <authorList>
            <person name="Berriman M."/>
            <person name="Ghedin E."/>
            <person name="Hertz-Fowler C."/>
            <person name="Blandin G."/>
            <person name="Renauld H."/>
            <person name="Bartholomeu D.C."/>
            <person name="Lennard N.J."/>
            <person name="Caler E."/>
            <person name="Hamlin N.E."/>
            <person name="Haas B."/>
            <person name="Bohme U."/>
            <person name="Hannick L."/>
            <person name="Aslett M.A."/>
            <person name="Shallom J."/>
            <person name="Marcello L."/>
            <person name="Hou L."/>
            <person name="Wickstead B."/>
            <person name="Alsmark U.C."/>
            <person name="Arrowsmith C."/>
            <person name="Atkin R.J."/>
            <person name="Barron A.J."/>
            <person name="Bringaud F."/>
            <person name="Brooks K."/>
            <person name="Carrington M."/>
            <person name="Cherevach I."/>
            <person name="Chillingworth T.J."/>
            <person name="Churcher C."/>
            <person name="Clark L.N."/>
            <person name="Corton C.H."/>
            <person name="Cronin A."/>
            <person name="Davies R.M."/>
            <person name="Doggett J."/>
            <person name="Djikeng A."/>
            <person name="Feldblyum T."/>
            <person name="Field M.C."/>
            <person name="Fraser A."/>
            <person name="Goodhead I."/>
            <person name="Hance Z."/>
            <person name="Harper D."/>
            <person name="Harris B.R."/>
            <person name="Hauser H."/>
            <person name="Hostetler J."/>
            <person name="Ivens A."/>
            <person name="Jagels K."/>
            <person name="Johnson D."/>
            <person name="Johnson J."/>
            <person name="Jones K."/>
            <person name="Kerhornou A.X."/>
            <person name="Koo H."/>
            <person name="Larke N."/>
            <person name="Landfear S."/>
            <person name="Larkin C."/>
            <person name="Leech V."/>
            <person name="Line A."/>
            <person name="Lord A."/>
            <person name="Macleod A."/>
            <person name="Mooney P.J."/>
            <person name="Moule S."/>
            <person name="Martin D.M."/>
            <person name="Morgan G.W."/>
            <person name="Mungall K."/>
            <person name="Norbertczak H."/>
            <person name="Ormond D."/>
            <person name="Pai G."/>
            <person name="Peacock C.S."/>
            <person name="Peterson J."/>
            <person name="Quail M.A."/>
            <person name="Rabbinowitsch E."/>
            <person name="Rajandream M.A."/>
            <person name="Reitter C."/>
            <person name="Salzberg S.L."/>
            <person name="Sanders M."/>
            <person name="Schobel S."/>
            <person name="Sharp S."/>
            <person name="Simmonds M."/>
            <person name="Simpson A.J."/>
            <person name="Tallon L."/>
            <person name="Turner C.M."/>
            <person name="Tait A."/>
            <person name="Tivey A.R."/>
            <person name="Van Aken S."/>
            <person name="Walker D."/>
            <person name="Wanless D."/>
            <person name="Wang S."/>
            <person name="White B."/>
            <person name="White O."/>
            <person name="Whitehead S."/>
            <person name="Woodward J."/>
            <person name="Wortman J."/>
            <person name="Adams M.D."/>
            <person name="Embley T.M."/>
            <person name="Gull K."/>
            <person name="Ullu E."/>
            <person name="Barry J.D."/>
            <person name="Fairlamb A.H."/>
            <person name="Opperdoes F."/>
            <person name="Barrell B.G."/>
            <person name="Donelson J.E."/>
            <person name="Hall N."/>
            <person name="Fraser C.M."/>
            <person name="Melville S.E."/>
            <person name="El-Sayed N.M."/>
        </authorList>
    </citation>
    <scope>NUCLEOTIDE SEQUENCE [LARGE SCALE GENOMIC DNA]</scope>
    <source>
        <strain evidence="2 3">927/4 GUTat10.1</strain>
    </source>
</reference>
<dbReference type="RefSeq" id="XP_827218.1">
    <property type="nucleotide sequence ID" value="XM_822125.1"/>
</dbReference>
<accession>Q38E82</accession>
<protein>
    <submittedName>
        <fullName evidence="2">Uncharacterized protein</fullName>
    </submittedName>
</protein>
<sequence length="111" mass="12197">MWLGCSVFAAWMCGSYSWCGTCATMQAFLLLVPSTIFSPPFNRLLFGIPCSTVLYAAHFSSKGLNVEVRIKILSQLFFLLVLSVTFLLLVLGVFPLLLVAEVVQACNKQPS</sequence>